<dbReference type="InterPro" id="IPR003731">
    <property type="entry name" value="Di-Nase_FeMo-co_biosynth"/>
</dbReference>
<dbReference type="PANTHER" id="PTHR42983:SF1">
    <property type="entry name" value="IRON-MOLYBDENUM PROTEIN"/>
    <property type="match status" value="1"/>
</dbReference>
<dbReference type="Gene3D" id="3.30.420.130">
    <property type="entry name" value="Dinitrogenase iron-molybdenum cofactor biosynthesis domain"/>
    <property type="match status" value="1"/>
</dbReference>
<dbReference type="AlphaFoldDB" id="W7YS68"/>
<proteinExistence type="predicted"/>
<dbReference type="PANTHER" id="PTHR42983">
    <property type="entry name" value="DINITROGENASE IRON-MOLYBDENUM COFACTOR PROTEIN-RELATED"/>
    <property type="match status" value="1"/>
</dbReference>
<comment type="caution">
    <text evidence="2">The sequence shown here is derived from an EMBL/GenBank/DDBJ whole genome shotgun (WGS) entry which is preliminary data.</text>
</comment>
<dbReference type="Pfam" id="PF02579">
    <property type="entry name" value="Nitro_FeMo-Co"/>
    <property type="match status" value="1"/>
</dbReference>
<dbReference type="EMBL" id="BAMD01000078">
    <property type="protein sequence ID" value="GAF05299.1"/>
    <property type="molecule type" value="Genomic_DNA"/>
</dbReference>
<dbReference type="InterPro" id="IPR036105">
    <property type="entry name" value="DiNase_FeMo-co_biosyn_sf"/>
</dbReference>
<sequence>MKTVITSSGESLASSFDMRFGRAAYFCVLDQESGRTEFLENVNKDDSHGAGTKVAEKLIEMGVKKAVSGDFGPKAKELLEKFHVQMVVLQNTGQSVGDIVKKMKN</sequence>
<dbReference type="SUPFAM" id="SSF53146">
    <property type="entry name" value="Nitrogenase accessory factor-like"/>
    <property type="match status" value="1"/>
</dbReference>
<protein>
    <submittedName>
        <fullName evidence="2">Dinitrogenase iron-molybdenum cofactor</fullName>
    </submittedName>
</protein>
<dbReference type="STRING" id="869213.GCA_000517085_02108"/>
<accession>W7YS68</accession>
<reference evidence="2 3" key="1">
    <citation type="journal article" date="2014" name="Genome Announc.">
        <title>Draft Genome Sequence of Cytophaga fermentans JCM 21142T, a Facultative Anaerobe Isolated from Marine Mud.</title>
        <authorList>
            <person name="Starns D."/>
            <person name="Oshima K."/>
            <person name="Suda W."/>
            <person name="Iino T."/>
            <person name="Yuki M."/>
            <person name="Inoue J."/>
            <person name="Kitamura K."/>
            <person name="Iida T."/>
            <person name="Darby A."/>
            <person name="Hattori M."/>
            <person name="Ohkuma M."/>
        </authorList>
    </citation>
    <scope>NUCLEOTIDE SEQUENCE [LARGE SCALE GENOMIC DNA]</scope>
    <source>
        <strain evidence="2 3">JCM 21142</strain>
    </source>
</reference>
<dbReference type="Proteomes" id="UP000019402">
    <property type="component" value="Unassembled WGS sequence"/>
</dbReference>
<gene>
    <name evidence="2" type="ORF">JCM21142_104028</name>
</gene>
<keyword evidence="3" id="KW-1185">Reference proteome</keyword>
<evidence type="ECO:0000259" key="1">
    <source>
        <dbReference type="Pfam" id="PF02579"/>
    </source>
</evidence>
<dbReference type="OrthoDB" id="9807451at2"/>
<evidence type="ECO:0000313" key="3">
    <source>
        <dbReference type="Proteomes" id="UP000019402"/>
    </source>
</evidence>
<organism evidence="2 3">
    <name type="scientific">Saccharicrinis fermentans DSM 9555 = JCM 21142</name>
    <dbReference type="NCBI Taxonomy" id="869213"/>
    <lineage>
        <taxon>Bacteria</taxon>
        <taxon>Pseudomonadati</taxon>
        <taxon>Bacteroidota</taxon>
        <taxon>Bacteroidia</taxon>
        <taxon>Marinilabiliales</taxon>
        <taxon>Marinilabiliaceae</taxon>
        <taxon>Saccharicrinis</taxon>
    </lineage>
</organism>
<feature type="domain" description="Dinitrogenase iron-molybdenum cofactor biosynthesis" evidence="1">
    <location>
        <begin position="14"/>
        <end position="104"/>
    </location>
</feature>
<name>W7YS68_9BACT</name>
<evidence type="ECO:0000313" key="2">
    <source>
        <dbReference type="EMBL" id="GAF05299.1"/>
    </source>
</evidence>
<dbReference type="eggNOG" id="COG1433">
    <property type="taxonomic scope" value="Bacteria"/>
</dbReference>